<sequence length="247" mass="27372">ASDESAATPAVFSLTLLDPEGGVLLKQQLSAGHQLLPNDLERLLDELILAWPRFHQKLSAAVRSNAQLTLMFNGRSNPVYERTVTQRLSAVGVDVRKLNLYALSADTTTFELTTDVALPKLYNGIRKTLKAGHTTPASTEASFQLIDFAKPSGPPTREVEFFRPTVEMNLWLKDLEDEFLPTRSLPQTDTTVGVFSLPAGQWTHDLIRSRSNMRIFKLSPPGVGVKVRLKWRVLGATKLLPQLVLAN</sequence>
<feature type="non-terminal residue" evidence="1">
    <location>
        <position position="247"/>
    </location>
</feature>
<gene>
    <name evidence="1" type="ORF">METZ01_LOCUS468863</name>
</gene>
<dbReference type="EMBL" id="UINC01198171">
    <property type="protein sequence ID" value="SVE16009.1"/>
    <property type="molecule type" value="Genomic_DNA"/>
</dbReference>
<evidence type="ECO:0000313" key="1">
    <source>
        <dbReference type="EMBL" id="SVE16009.1"/>
    </source>
</evidence>
<dbReference type="AlphaFoldDB" id="A0A383B8C8"/>
<reference evidence="1" key="1">
    <citation type="submission" date="2018-05" db="EMBL/GenBank/DDBJ databases">
        <authorList>
            <person name="Lanie J.A."/>
            <person name="Ng W.-L."/>
            <person name="Kazmierczak K.M."/>
            <person name="Andrzejewski T.M."/>
            <person name="Davidsen T.M."/>
            <person name="Wayne K.J."/>
            <person name="Tettelin H."/>
            <person name="Glass J.I."/>
            <person name="Rusch D."/>
            <person name="Podicherti R."/>
            <person name="Tsui H.-C.T."/>
            <person name="Winkler M.E."/>
        </authorList>
    </citation>
    <scope>NUCLEOTIDE SEQUENCE</scope>
</reference>
<organism evidence="1">
    <name type="scientific">marine metagenome</name>
    <dbReference type="NCBI Taxonomy" id="408172"/>
    <lineage>
        <taxon>unclassified sequences</taxon>
        <taxon>metagenomes</taxon>
        <taxon>ecological metagenomes</taxon>
    </lineage>
</organism>
<proteinExistence type="predicted"/>
<name>A0A383B8C8_9ZZZZ</name>
<accession>A0A383B8C8</accession>
<protein>
    <submittedName>
        <fullName evidence="1">Uncharacterized protein</fullName>
    </submittedName>
</protein>
<feature type="non-terminal residue" evidence="1">
    <location>
        <position position="1"/>
    </location>
</feature>